<evidence type="ECO:0000256" key="3">
    <source>
        <dbReference type="ARBA" id="ARBA00022428"/>
    </source>
</evidence>
<keyword evidence="5 8" id="KW-0812">Transmembrane</keyword>
<dbReference type="GeneID" id="60059521"/>
<keyword evidence="4" id="KW-0808">Transferase</keyword>
<dbReference type="Proteomes" id="UP000002938">
    <property type="component" value="Unassembled WGS sequence"/>
</dbReference>
<keyword evidence="3" id="KW-0474">Menaquinone biosynthesis</keyword>
<dbReference type="InterPro" id="IPR000537">
    <property type="entry name" value="UbiA_prenyltransferase"/>
</dbReference>
<name>A0ABP2HYY0_9FIRM</name>
<evidence type="ECO:0000256" key="4">
    <source>
        <dbReference type="ARBA" id="ARBA00022679"/>
    </source>
</evidence>
<reference evidence="9 10" key="1">
    <citation type="journal article" date="2011" name="J. Bacteriol.">
        <title>Draft Genome Sequence of Turicibacter sanguinis PC909, Isolated from Human Feces.</title>
        <authorList>
            <person name="Cuiv P.O."/>
            <person name="Klaassens E.S."/>
            <person name="Durkin A.S."/>
            <person name="Harkins D.M."/>
            <person name="Foster L."/>
            <person name="McCorrison J."/>
            <person name="Torralba M."/>
            <person name="Nelson K.E."/>
            <person name="Morrison M."/>
        </authorList>
    </citation>
    <scope>NUCLEOTIDE SEQUENCE [LARGE SCALE GENOMIC DNA]</scope>
    <source>
        <strain evidence="9 10">PC909</strain>
    </source>
</reference>
<keyword evidence="7 8" id="KW-0472">Membrane</keyword>
<dbReference type="Pfam" id="PF01040">
    <property type="entry name" value="UbiA"/>
    <property type="match status" value="1"/>
</dbReference>
<comment type="caution">
    <text evidence="9">The sequence shown here is derived from an EMBL/GenBank/DDBJ whole genome shotgun (WGS) entry which is preliminary data.</text>
</comment>
<evidence type="ECO:0000256" key="5">
    <source>
        <dbReference type="ARBA" id="ARBA00022692"/>
    </source>
</evidence>
<dbReference type="PANTHER" id="PTHR13929">
    <property type="entry name" value="1,4-DIHYDROXY-2-NAPHTHOATE OCTAPRENYLTRANSFERASE"/>
    <property type="match status" value="1"/>
</dbReference>
<feature type="transmembrane region" description="Helical" evidence="8">
    <location>
        <begin position="146"/>
        <end position="166"/>
    </location>
</feature>
<comment type="pathway">
    <text evidence="2">Quinol/quinone metabolism; menaquinone biosynthesis.</text>
</comment>
<feature type="transmembrane region" description="Helical" evidence="8">
    <location>
        <begin position="186"/>
        <end position="208"/>
    </location>
</feature>
<feature type="transmembrane region" description="Helical" evidence="8">
    <location>
        <begin position="43"/>
        <end position="62"/>
    </location>
</feature>
<evidence type="ECO:0000256" key="8">
    <source>
        <dbReference type="SAM" id="Phobius"/>
    </source>
</evidence>
<gene>
    <name evidence="9" type="ORF">CUW_0018</name>
</gene>
<evidence type="ECO:0000313" key="9">
    <source>
        <dbReference type="EMBL" id="EFF62826.1"/>
    </source>
</evidence>
<dbReference type="NCBIfam" id="NF004752">
    <property type="entry name" value="PRK06080.1-4"/>
    <property type="match status" value="1"/>
</dbReference>
<dbReference type="PIRSF" id="PIRSF005355">
    <property type="entry name" value="UBIAD1"/>
    <property type="match status" value="1"/>
</dbReference>
<dbReference type="InterPro" id="IPR026046">
    <property type="entry name" value="UBIAD1"/>
</dbReference>
<sequence>MNFSSFLKLIEIQTKVASIIPFLFGSLYVYYRYHVFSIKNAVIMFISMIIFDMTTTMINNYMDYKQAIKKEGYGYEIHNPIVGDQLAPKQIKRLIIFMLCLSGCFGLLLVSQTNAFVLFLGIICFIIGIGYSFGPLPISRTPFGEIFSGITMGLILTFISMYIHIYDQEFISFHHESTHIELFMNVSQLLVLVIVSIPLIMGISNIMLANNICDMDDDLINQRYTLPICIGKERALLLFFALYIFGYFSIIFGVMIGVLPFVSLVTLVTLKPVLHHIKQFVDAPSKQHTFSLSVKIFILINVVYLSSILIAIII</sequence>
<dbReference type="CDD" id="cd13962">
    <property type="entry name" value="PT_UbiA_UBIAD1"/>
    <property type="match status" value="1"/>
</dbReference>
<dbReference type="EMBL" id="ADMN01000110">
    <property type="protein sequence ID" value="EFF62826.1"/>
    <property type="molecule type" value="Genomic_DNA"/>
</dbReference>
<feature type="transmembrane region" description="Helical" evidence="8">
    <location>
        <begin position="94"/>
        <end position="110"/>
    </location>
</feature>
<organism evidence="9 10">
    <name type="scientific">Turicibacter sanguinis PC909</name>
    <dbReference type="NCBI Taxonomy" id="702450"/>
    <lineage>
        <taxon>Bacteria</taxon>
        <taxon>Bacillati</taxon>
        <taxon>Bacillota</taxon>
        <taxon>Erysipelotrichia</taxon>
        <taxon>Erysipelotrichales</taxon>
        <taxon>Turicibacteraceae</taxon>
        <taxon>Turicibacter</taxon>
    </lineage>
</organism>
<evidence type="ECO:0000256" key="6">
    <source>
        <dbReference type="ARBA" id="ARBA00022989"/>
    </source>
</evidence>
<comment type="subcellular location">
    <subcellularLocation>
        <location evidence="1">Membrane</location>
        <topology evidence="1">Multi-pass membrane protein</topology>
    </subcellularLocation>
</comment>
<evidence type="ECO:0000256" key="7">
    <source>
        <dbReference type="ARBA" id="ARBA00023136"/>
    </source>
</evidence>
<accession>A0ABP2HYY0</accession>
<evidence type="ECO:0000256" key="2">
    <source>
        <dbReference type="ARBA" id="ARBA00004863"/>
    </source>
</evidence>
<dbReference type="InterPro" id="IPR044878">
    <property type="entry name" value="UbiA_sf"/>
</dbReference>
<protein>
    <submittedName>
        <fullName evidence="9">Prenyltransferase, UbiA family</fullName>
    </submittedName>
</protein>
<evidence type="ECO:0000313" key="10">
    <source>
        <dbReference type="Proteomes" id="UP000002938"/>
    </source>
</evidence>
<feature type="transmembrane region" description="Helical" evidence="8">
    <location>
        <begin position="237"/>
        <end position="270"/>
    </location>
</feature>
<feature type="transmembrane region" description="Helical" evidence="8">
    <location>
        <begin position="290"/>
        <end position="313"/>
    </location>
</feature>
<dbReference type="Gene3D" id="1.10.357.140">
    <property type="entry name" value="UbiA prenyltransferase"/>
    <property type="match status" value="1"/>
</dbReference>
<evidence type="ECO:0000256" key="1">
    <source>
        <dbReference type="ARBA" id="ARBA00004141"/>
    </source>
</evidence>
<feature type="transmembrane region" description="Helical" evidence="8">
    <location>
        <begin position="116"/>
        <end position="134"/>
    </location>
</feature>
<dbReference type="RefSeq" id="WP_006785506.1">
    <property type="nucleotide sequence ID" value="NZ_ADMN01000110.1"/>
</dbReference>
<keyword evidence="6 8" id="KW-1133">Transmembrane helix</keyword>
<proteinExistence type="predicted"/>
<dbReference type="PANTHER" id="PTHR13929:SF0">
    <property type="entry name" value="UBIA PRENYLTRANSFERASE DOMAIN-CONTAINING PROTEIN 1"/>
    <property type="match status" value="1"/>
</dbReference>
<feature type="transmembrane region" description="Helical" evidence="8">
    <location>
        <begin position="12"/>
        <end position="31"/>
    </location>
</feature>
<keyword evidence="10" id="KW-1185">Reference proteome</keyword>